<keyword evidence="4" id="KW-0378">Hydrolase</keyword>
<dbReference type="GO" id="GO:0005886">
    <property type="term" value="C:plasma membrane"/>
    <property type="evidence" value="ECO:0007669"/>
    <property type="project" value="UniProtKB-SubCell"/>
</dbReference>
<dbReference type="Pfam" id="PF01569">
    <property type="entry name" value="PAP2"/>
    <property type="match status" value="1"/>
</dbReference>
<evidence type="ECO:0000313" key="9">
    <source>
        <dbReference type="EMBL" id="ACF45062.1"/>
    </source>
</evidence>
<proteinExistence type="predicted"/>
<dbReference type="KEGG" id="pph:Ppha_2920"/>
<dbReference type="PANTHER" id="PTHR14969">
    <property type="entry name" value="SPHINGOSINE-1-PHOSPHATE PHOSPHOHYDROLASE"/>
    <property type="match status" value="1"/>
</dbReference>
<dbReference type="SMART" id="SM00014">
    <property type="entry name" value="acidPPc"/>
    <property type="match status" value="1"/>
</dbReference>
<comment type="subcellular location">
    <subcellularLocation>
        <location evidence="1">Cell membrane</location>
        <topology evidence="1">Multi-pass membrane protein</topology>
    </subcellularLocation>
</comment>
<dbReference type="EMBL" id="CP001110">
    <property type="protein sequence ID" value="ACF45062.1"/>
    <property type="molecule type" value="Genomic_DNA"/>
</dbReference>
<feature type="transmembrane region" description="Helical" evidence="7">
    <location>
        <begin position="162"/>
        <end position="184"/>
    </location>
</feature>
<evidence type="ECO:0000259" key="8">
    <source>
        <dbReference type="SMART" id="SM00014"/>
    </source>
</evidence>
<sequence length="201" mass="22305">MMAPLEQADVWLFRLLNRELVHPAADDLMVFLTNGRLSWHIFVLIALFIVARKGKNAFLVILLALLAVGLSDFVASGVFKPLVQRIRPCFALDHVRLLISQPRSYSFASSHAANSAAVAVITWICFHRGAVVEKLFIGTMILYALAISFSRVYVGVHYPGDVLAGMVIGIFSALLVYLLFSWLLKNIIQPRLMRKGSGIHG</sequence>
<dbReference type="PANTHER" id="PTHR14969:SF62">
    <property type="entry name" value="DECAPRENYLPHOSPHORYL-5-PHOSPHORIBOSE PHOSPHATASE RV3807C-RELATED"/>
    <property type="match status" value="1"/>
</dbReference>
<evidence type="ECO:0000256" key="5">
    <source>
        <dbReference type="ARBA" id="ARBA00022989"/>
    </source>
</evidence>
<accession>B4SHG9</accession>
<dbReference type="eggNOG" id="COG0671">
    <property type="taxonomic scope" value="Bacteria"/>
</dbReference>
<feature type="domain" description="Phosphatidic acid phosphatase type 2/haloperoxidase" evidence="8">
    <location>
        <begin position="60"/>
        <end position="177"/>
    </location>
</feature>
<keyword evidence="10" id="KW-1185">Reference proteome</keyword>
<dbReference type="Gene3D" id="1.20.144.10">
    <property type="entry name" value="Phosphatidic acid phosphatase type 2/haloperoxidase"/>
    <property type="match status" value="1"/>
</dbReference>
<keyword evidence="5 7" id="KW-1133">Transmembrane helix</keyword>
<dbReference type="CDD" id="cd03395">
    <property type="entry name" value="PAP2_like_4"/>
    <property type="match status" value="1"/>
</dbReference>
<evidence type="ECO:0000256" key="6">
    <source>
        <dbReference type="ARBA" id="ARBA00023136"/>
    </source>
</evidence>
<evidence type="ECO:0000256" key="4">
    <source>
        <dbReference type="ARBA" id="ARBA00022801"/>
    </source>
</evidence>
<protein>
    <submittedName>
        <fullName evidence="9">Phosphoesterase PA-phosphatase related</fullName>
    </submittedName>
</protein>
<evidence type="ECO:0000256" key="2">
    <source>
        <dbReference type="ARBA" id="ARBA00022475"/>
    </source>
</evidence>
<dbReference type="AlphaFoldDB" id="B4SHG9"/>
<feature type="transmembrane region" description="Helical" evidence="7">
    <location>
        <begin position="105"/>
        <end position="126"/>
    </location>
</feature>
<dbReference type="SUPFAM" id="SSF48317">
    <property type="entry name" value="Acid phosphatase/Vanadium-dependent haloperoxidase"/>
    <property type="match status" value="1"/>
</dbReference>
<name>B4SHG9_PELPB</name>
<keyword evidence="2" id="KW-1003">Cell membrane</keyword>
<evidence type="ECO:0000313" key="10">
    <source>
        <dbReference type="Proteomes" id="UP000002724"/>
    </source>
</evidence>
<dbReference type="STRING" id="324925.Ppha_2920"/>
<evidence type="ECO:0000256" key="3">
    <source>
        <dbReference type="ARBA" id="ARBA00022692"/>
    </source>
</evidence>
<reference evidence="9 10" key="1">
    <citation type="submission" date="2008-06" db="EMBL/GenBank/DDBJ databases">
        <title>Complete sequence of Pelodictyon phaeoclathratiforme BU-1.</title>
        <authorList>
            <consortium name="US DOE Joint Genome Institute"/>
            <person name="Lucas S."/>
            <person name="Copeland A."/>
            <person name="Lapidus A."/>
            <person name="Glavina del Rio T."/>
            <person name="Dalin E."/>
            <person name="Tice H."/>
            <person name="Bruce D."/>
            <person name="Goodwin L."/>
            <person name="Pitluck S."/>
            <person name="Schmutz J."/>
            <person name="Larimer F."/>
            <person name="Land M."/>
            <person name="Hauser L."/>
            <person name="Kyrpides N."/>
            <person name="Mikhailova N."/>
            <person name="Liu Z."/>
            <person name="Li T."/>
            <person name="Zhao F."/>
            <person name="Overmann J."/>
            <person name="Bryant D.A."/>
            <person name="Richardson P."/>
        </authorList>
    </citation>
    <scope>NUCLEOTIDE SEQUENCE [LARGE SCALE GENOMIC DNA]</scope>
    <source>
        <strain evidence="10">DSM 5477 / BU-1</strain>
    </source>
</reference>
<feature type="transmembrane region" description="Helical" evidence="7">
    <location>
        <begin position="135"/>
        <end position="156"/>
    </location>
</feature>
<dbReference type="HOGENOM" id="CLU_072573_10_0_10"/>
<evidence type="ECO:0000256" key="1">
    <source>
        <dbReference type="ARBA" id="ARBA00004651"/>
    </source>
</evidence>
<dbReference type="InterPro" id="IPR036938">
    <property type="entry name" value="PAP2/HPO_sf"/>
</dbReference>
<keyword evidence="3 7" id="KW-0812">Transmembrane</keyword>
<gene>
    <name evidence="9" type="ordered locus">Ppha_2920</name>
</gene>
<feature type="transmembrane region" description="Helical" evidence="7">
    <location>
        <begin position="28"/>
        <end position="50"/>
    </location>
</feature>
<organism evidence="9 10">
    <name type="scientific">Pelodictyon phaeoclathratiforme (strain DSM 5477 / BU-1)</name>
    <dbReference type="NCBI Taxonomy" id="324925"/>
    <lineage>
        <taxon>Bacteria</taxon>
        <taxon>Pseudomonadati</taxon>
        <taxon>Chlorobiota</taxon>
        <taxon>Chlorobiia</taxon>
        <taxon>Chlorobiales</taxon>
        <taxon>Chlorobiaceae</taxon>
        <taxon>Chlorobium/Pelodictyon group</taxon>
        <taxon>Pelodictyon</taxon>
    </lineage>
</organism>
<keyword evidence="6 7" id="KW-0472">Membrane</keyword>
<feature type="transmembrane region" description="Helical" evidence="7">
    <location>
        <begin position="57"/>
        <end position="79"/>
    </location>
</feature>
<dbReference type="GO" id="GO:0016787">
    <property type="term" value="F:hydrolase activity"/>
    <property type="evidence" value="ECO:0007669"/>
    <property type="project" value="UniProtKB-KW"/>
</dbReference>
<evidence type="ECO:0000256" key="7">
    <source>
        <dbReference type="SAM" id="Phobius"/>
    </source>
</evidence>
<dbReference type="Proteomes" id="UP000002724">
    <property type="component" value="Chromosome"/>
</dbReference>
<dbReference type="InterPro" id="IPR000326">
    <property type="entry name" value="PAP2/HPO"/>
</dbReference>